<reference evidence="2 3" key="1">
    <citation type="submission" date="2018-06" db="EMBL/GenBank/DDBJ databases">
        <title>WGS assembly of Brassica rapa FPsc.</title>
        <authorList>
            <person name="Bowman J."/>
            <person name="Kohchi T."/>
            <person name="Yamato K."/>
            <person name="Jenkins J."/>
            <person name="Shu S."/>
            <person name="Ishizaki K."/>
            <person name="Yamaoka S."/>
            <person name="Nishihama R."/>
            <person name="Nakamura Y."/>
            <person name="Berger F."/>
            <person name="Adam C."/>
            <person name="Aki S."/>
            <person name="Althoff F."/>
            <person name="Araki T."/>
            <person name="Arteaga-Vazquez M."/>
            <person name="Balasubrmanian S."/>
            <person name="Bauer D."/>
            <person name="Boehm C."/>
            <person name="Briginshaw L."/>
            <person name="Caballero-Perez J."/>
            <person name="Catarino B."/>
            <person name="Chen F."/>
            <person name="Chiyoda S."/>
            <person name="Chovatia M."/>
            <person name="Davies K."/>
            <person name="Delmans M."/>
            <person name="Demura T."/>
            <person name="Dierschke T."/>
            <person name="Dolan L."/>
            <person name="Dorantes-Acosta A."/>
            <person name="Eklund D."/>
            <person name="Florent S."/>
            <person name="Flores-Sandoval E."/>
            <person name="Fujiyama A."/>
            <person name="Fukuzawa H."/>
            <person name="Galik B."/>
            <person name="Grimanelli D."/>
            <person name="Grimwood J."/>
            <person name="Grossniklaus U."/>
            <person name="Hamada T."/>
            <person name="Haseloff J."/>
            <person name="Hetherington A."/>
            <person name="Higo A."/>
            <person name="Hirakawa Y."/>
            <person name="Hundley H."/>
            <person name="Ikeda Y."/>
            <person name="Inoue K."/>
            <person name="Inoue S."/>
            <person name="Ishida S."/>
            <person name="Jia Q."/>
            <person name="Kakita M."/>
            <person name="Kanazawa T."/>
            <person name="Kawai Y."/>
            <person name="Kawashima T."/>
            <person name="Kennedy M."/>
            <person name="Kinose K."/>
            <person name="Kinoshita T."/>
            <person name="Kohara Y."/>
            <person name="Koide E."/>
            <person name="Komatsu K."/>
            <person name="Kopischke S."/>
            <person name="Kubo M."/>
            <person name="Kyozuka J."/>
            <person name="Lagercrantz U."/>
            <person name="Lin S."/>
            <person name="Lindquist E."/>
            <person name="Lipzen A."/>
            <person name="Lu C."/>
            <person name="Luna E."/>
            <person name="Martienssen R."/>
            <person name="Minamino N."/>
            <person name="Mizutani M."/>
            <person name="Mizutani M."/>
            <person name="Mochizuki N."/>
            <person name="Monte I."/>
            <person name="Mosher R."/>
            <person name="Nagasaki H."/>
            <person name="Nakagami H."/>
            <person name="Naramoto S."/>
            <person name="Nishitani K."/>
            <person name="Ohtani M."/>
            <person name="Okamoto T."/>
            <person name="Okumura M."/>
            <person name="Phillips J."/>
            <person name="Pollak B."/>
            <person name="Reinders A."/>
            <person name="Roevekamp M."/>
            <person name="Sano R."/>
            <person name="Sawa S."/>
            <person name="Schmid M."/>
            <person name="Shirakawa M."/>
            <person name="Solano R."/>
            <person name="Spunde A."/>
            <person name="Suetsugu N."/>
            <person name="Sugano S."/>
            <person name="Sugiyama A."/>
            <person name="Sun R."/>
            <person name="Suzuki Y."/>
            <person name="Takenaka M."/>
            <person name="Takezawa D."/>
            <person name="Tomogane H."/>
            <person name="Tsuzuki M."/>
            <person name="Ueda T."/>
            <person name="Umeda M."/>
            <person name="Ward J."/>
            <person name="Watanabe Y."/>
            <person name="Yazaki K."/>
            <person name="Yokoyama R."/>
            <person name="Yoshitake Y."/>
            <person name="Yotsui I."/>
            <person name="Zachgo S."/>
            <person name="Schmutz J."/>
        </authorList>
    </citation>
    <scope>NUCLEOTIDE SEQUENCE [LARGE SCALE GENOMIC DNA]</scope>
    <source>
        <strain evidence="3">cv. B-3</strain>
    </source>
</reference>
<gene>
    <name evidence="2" type="ORF">BRARA_I03572</name>
</gene>
<evidence type="ECO:0000313" key="2">
    <source>
        <dbReference type="EMBL" id="RID46937.1"/>
    </source>
</evidence>
<name>A0A397Y140_BRACM</name>
<evidence type="ECO:0000313" key="3">
    <source>
        <dbReference type="Proteomes" id="UP000264353"/>
    </source>
</evidence>
<evidence type="ECO:0000256" key="1">
    <source>
        <dbReference type="SAM" id="SignalP"/>
    </source>
</evidence>
<sequence length="91" mass="10810">MDMLKRCSSLLLQLLLHPQLHDAVQLSHEEDSLRCEAIIFHLWKQRNNAYHNSCVVIPSVISKLIYRDVKNTILARRDRKKFCRLLSLWIL</sequence>
<evidence type="ECO:0008006" key="4">
    <source>
        <dbReference type="Google" id="ProtNLM"/>
    </source>
</evidence>
<feature type="signal peptide" evidence="1">
    <location>
        <begin position="1"/>
        <end position="23"/>
    </location>
</feature>
<organism evidence="2 3">
    <name type="scientific">Brassica campestris</name>
    <name type="common">Field mustard</name>
    <dbReference type="NCBI Taxonomy" id="3711"/>
    <lineage>
        <taxon>Eukaryota</taxon>
        <taxon>Viridiplantae</taxon>
        <taxon>Streptophyta</taxon>
        <taxon>Embryophyta</taxon>
        <taxon>Tracheophyta</taxon>
        <taxon>Spermatophyta</taxon>
        <taxon>Magnoliopsida</taxon>
        <taxon>eudicotyledons</taxon>
        <taxon>Gunneridae</taxon>
        <taxon>Pentapetalae</taxon>
        <taxon>rosids</taxon>
        <taxon>malvids</taxon>
        <taxon>Brassicales</taxon>
        <taxon>Brassicaceae</taxon>
        <taxon>Brassiceae</taxon>
        <taxon>Brassica</taxon>
    </lineage>
</organism>
<keyword evidence="1" id="KW-0732">Signal</keyword>
<dbReference type="EMBL" id="CM010636">
    <property type="protein sequence ID" value="RID46937.1"/>
    <property type="molecule type" value="Genomic_DNA"/>
</dbReference>
<dbReference type="Proteomes" id="UP000264353">
    <property type="component" value="Chromosome A9"/>
</dbReference>
<protein>
    <recommendedName>
        <fullName evidence="4">Secreted protein</fullName>
    </recommendedName>
</protein>
<dbReference type="AlphaFoldDB" id="A0A397Y140"/>
<feature type="chain" id="PRO_5017421977" description="Secreted protein" evidence="1">
    <location>
        <begin position="24"/>
        <end position="91"/>
    </location>
</feature>
<proteinExistence type="predicted"/>
<accession>A0A397Y140</accession>